<evidence type="ECO:0000256" key="3">
    <source>
        <dbReference type="ARBA" id="ARBA00023002"/>
    </source>
</evidence>
<keyword evidence="3" id="KW-0560">Oxidoreductase</keyword>
<dbReference type="GO" id="GO:0016616">
    <property type="term" value="F:oxidoreductase activity, acting on the CH-OH group of donors, NAD or NADP as acceptor"/>
    <property type="evidence" value="ECO:0007669"/>
    <property type="project" value="UniProtKB-ARBA"/>
</dbReference>
<comment type="similarity">
    <text evidence="1">Belongs to the aldo/keto reductase family.</text>
</comment>
<feature type="domain" description="NADP-dependent oxidoreductase" evidence="4">
    <location>
        <begin position="5"/>
        <end position="156"/>
    </location>
</feature>
<dbReference type="InterPro" id="IPR020471">
    <property type="entry name" value="AKR"/>
</dbReference>
<proteinExistence type="inferred from homology"/>
<evidence type="ECO:0000256" key="2">
    <source>
        <dbReference type="ARBA" id="ARBA00022857"/>
    </source>
</evidence>
<evidence type="ECO:0000256" key="1">
    <source>
        <dbReference type="ARBA" id="ARBA00007905"/>
    </source>
</evidence>
<dbReference type="InterPro" id="IPR023210">
    <property type="entry name" value="NADP_OxRdtase_dom"/>
</dbReference>
<dbReference type="PANTHER" id="PTHR43827">
    <property type="entry name" value="2,5-DIKETO-D-GLUCONIC ACID REDUCTASE"/>
    <property type="match status" value="1"/>
</dbReference>
<keyword evidence="2" id="KW-0521">NADP</keyword>
<dbReference type="PANTHER" id="PTHR43827:SF3">
    <property type="entry name" value="NADP-DEPENDENT OXIDOREDUCTASE DOMAIN-CONTAINING PROTEIN"/>
    <property type="match status" value="1"/>
</dbReference>
<dbReference type="Pfam" id="PF00248">
    <property type="entry name" value="Aldo_ket_red"/>
    <property type="match status" value="1"/>
</dbReference>
<reference evidence="5" key="1">
    <citation type="submission" date="2021-01" db="EMBL/GenBank/DDBJ databases">
        <authorList>
            <person name="Corre E."/>
            <person name="Pelletier E."/>
            <person name="Niang G."/>
            <person name="Scheremetjew M."/>
            <person name="Finn R."/>
            <person name="Kale V."/>
            <person name="Holt S."/>
            <person name="Cochrane G."/>
            <person name="Meng A."/>
            <person name="Brown T."/>
            <person name="Cohen L."/>
        </authorList>
    </citation>
    <scope>NUCLEOTIDE SEQUENCE</scope>
    <source>
        <strain evidence="5">CCMP281</strain>
    </source>
</reference>
<gene>
    <name evidence="5" type="ORF">HERI1096_LOCUS964</name>
</gene>
<accession>A0A7S3ACE2</accession>
<dbReference type="EMBL" id="HBHX01001722">
    <property type="protein sequence ID" value="CAE0097834.1"/>
    <property type="molecule type" value="Transcribed_RNA"/>
</dbReference>
<sequence>MAARHEAWAAMVALQKEGTLRHIGVSNFGTAELRQLKAAFPDSPPVTHQSKFNPYHRGRTGNAGGEDFLTAGNELGIVTTAYCPLNDWPSKLKAVDDAHVAHLASKLGKTPAQVILRWAVQLGLTVLTRSSKEARLVQATQIWDFSLGEQEMALVSGLAWFALQPSNRVPETVVDAYGVQALDAAAHKAPHASKQAAAQPIKACDMAWSLLGVPSKVEL</sequence>
<protein>
    <recommendedName>
        <fullName evidence="4">NADP-dependent oxidoreductase domain-containing protein</fullName>
    </recommendedName>
</protein>
<dbReference type="AlphaFoldDB" id="A0A7S3ACE2"/>
<dbReference type="PRINTS" id="PR00069">
    <property type="entry name" value="ALDKETRDTASE"/>
</dbReference>
<evidence type="ECO:0000313" key="5">
    <source>
        <dbReference type="EMBL" id="CAE0097834.1"/>
    </source>
</evidence>
<organism evidence="5">
    <name type="scientific">Haptolina ericina</name>
    <dbReference type="NCBI Taxonomy" id="156174"/>
    <lineage>
        <taxon>Eukaryota</taxon>
        <taxon>Haptista</taxon>
        <taxon>Haptophyta</taxon>
        <taxon>Prymnesiophyceae</taxon>
        <taxon>Prymnesiales</taxon>
        <taxon>Prymnesiaceae</taxon>
        <taxon>Haptolina</taxon>
    </lineage>
</organism>
<dbReference type="InterPro" id="IPR036812">
    <property type="entry name" value="NAD(P)_OxRdtase_dom_sf"/>
</dbReference>
<name>A0A7S3ACE2_9EUKA</name>
<dbReference type="Gene3D" id="3.20.20.100">
    <property type="entry name" value="NADP-dependent oxidoreductase domain"/>
    <property type="match status" value="1"/>
</dbReference>
<dbReference type="SUPFAM" id="SSF51430">
    <property type="entry name" value="NAD(P)-linked oxidoreductase"/>
    <property type="match status" value="1"/>
</dbReference>
<evidence type="ECO:0000259" key="4">
    <source>
        <dbReference type="Pfam" id="PF00248"/>
    </source>
</evidence>